<gene>
    <name evidence="1" type="ORF">AFUS01_LOCUS10979</name>
</gene>
<reference evidence="1" key="1">
    <citation type="submission" date="2021-06" db="EMBL/GenBank/DDBJ databases">
        <authorList>
            <person name="Hodson N. C."/>
            <person name="Mongue J. A."/>
            <person name="Jaron S. K."/>
        </authorList>
    </citation>
    <scope>NUCLEOTIDE SEQUENCE</scope>
</reference>
<evidence type="ECO:0008006" key="3">
    <source>
        <dbReference type="Google" id="ProtNLM"/>
    </source>
</evidence>
<sequence>MDGYINQYEIRRYINGFKRRSLQSVTEKTKQKAVPTSIVNQSGILMHIWEIPQVLESLFNQVHATDLKKFRLVNKRWNQAACIQLRKLTFVNLALPSQVKLQNFWEVFQQSQLTKFSSPFKRYVVSIQVIIQSEIISNILSHPSAEMISLSYSTDQNITYYSKHFINLHNILHTHGKTLKIFNYTFSNFDKNIMDEGWYSSELGLAELHLPALSEFSFFIWNYSSATWKQKSFSHFLQGIILGSPNLRKFCTNADDPKLLYYLLSGCSTIQDLYLQKISNPVLETLLQTELPNLKSLGLIPNKRVPNLDSELFVDVLKKIALGIEELAISRLSSLTWDATFPILPALKNILLHDSSSNLKILSPERFPSLRSVYLAGFKISSIKTAEERHEYFSTDPHVGVENFGLKCSRSCDDRDEASKIKMEQDLVFLMAFVCRQFPCVVSLHLSMSKFLNGVVRSVIRFFPQIKFLKLELTGDASFPEDIFTGRDHRMQCPSEELRKKPCLADLFCLKVLVLSRVVEDASTATDSLTHNAIKYGIAAIPALEVFQLDWYDSMNFKIIKENLGHLSQVILVKPESSPVYAKFEELQKEMANFKLSCKANNGGDEYHKIDTLNFKNYF</sequence>
<accession>A0A8J2NVE5</accession>
<keyword evidence="2" id="KW-1185">Reference proteome</keyword>
<evidence type="ECO:0000313" key="1">
    <source>
        <dbReference type="EMBL" id="CAG7721788.1"/>
    </source>
</evidence>
<name>A0A8J2NVE5_9HEXA</name>
<evidence type="ECO:0000313" key="2">
    <source>
        <dbReference type="Proteomes" id="UP000708208"/>
    </source>
</evidence>
<dbReference type="Proteomes" id="UP000708208">
    <property type="component" value="Unassembled WGS sequence"/>
</dbReference>
<comment type="caution">
    <text evidence="1">The sequence shown here is derived from an EMBL/GenBank/DDBJ whole genome shotgun (WGS) entry which is preliminary data.</text>
</comment>
<protein>
    <recommendedName>
        <fullName evidence="3">F-box domain-containing protein</fullName>
    </recommendedName>
</protein>
<proteinExistence type="predicted"/>
<dbReference type="AlphaFoldDB" id="A0A8J2NVE5"/>
<organism evidence="1 2">
    <name type="scientific">Allacma fusca</name>
    <dbReference type="NCBI Taxonomy" id="39272"/>
    <lineage>
        <taxon>Eukaryota</taxon>
        <taxon>Metazoa</taxon>
        <taxon>Ecdysozoa</taxon>
        <taxon>Arthropoda</taxon>
        <taxon>Hexapoda</taxon>
        <taxon>Collembola</taxon>
        <taxon>Symphypleona</taxon>
        <taxon>Sminthuridae</taxon>
        <taxon>Allacma</taxon>
    </lineage>
</organism>
<dbReference type="EMBL" id="CAJVCH010082912">
    <property type="protein sequence ID" value="CAG7721788.1"/>
    <property type="molecule type" value="Genomic_DNA"/>
</dbReference>